<feature type="non-terminal residue" evidence="1">
    <location>
        <position position="1"/>
    </location>
</feature>
<reference evidence="1" key="1">
    <citation type="journal article" date="2014" name="Front. Microbiol.">
        <title>High frequency of phylogenetically diverse reductive dehalogenase-homologous genes in deep subseafloor sedimentary metagenomes.</title>
        <authorList>
            <person name="Kawai M."/>
            <person name="Futagami T."/>
            <person name="Toyoda A."/>
            <person name="Takaki Y."/>
            <person name="Nishi S."/>
            <person name="Hori S."/>
            <person name="Arai W."/>
            <person name="Tsubouchi T."/>
            <person name="Morono Y."/>
            <person name="Uchiyama I."/>
            <person name="Ito T."/>
            <person name="Fujiyama A."/>
            <person name="Inagaki F."/>
            <person name="Takami H."/>
        </authorList>
    </citation>
    <scope>NUCLEOTIDE SEQUENCE</scope>
    <source>
        <strain evidence="1">Expedition CK06-06</strain>
    </source>
</reference>
<gene>
    <name evidence="1" type="ORF">S06H3_45956</name>
</gene>
<accession>X1Q1J1</accession>
<dbReference type="EMBL" id="BARV01028747">
    <property type="protein sequence ID" value="GAI37084.1"/>
    <property type="molecule type" value="Genomic_DNA"/>
</dbReference>
<dbReference type="AlphaFoldDB" id="X1Q1J1"/>
<protein>
    <submittedName>
        <fullName evidence="1">Uncharacterized protein</fullName>
    </submittedName>
</protein>
<evidence type="ECO:0000313" key="1">
    <source>
        <dbReference type="EMBL" id="GAI37084.1"/>
    </source>
</evidence>
<comment type="caution">
    <text evidence="1">The sequence shown here is derived from an EMBL/GenBank/DDBJ whole genome shotgun (WGS) entry which is preliminary data.</text>
</comment>
<proteinExistence type="predicted"/>
<sequence length="99" mass="11369">YHNEECHYAANLYEKEGDPLYQNGPHEGNLRETGRAQSCNEYHHALYLYVLGRAQYPCVFENANTATRQNTGSTTKPKWITTLMLSSRLWEKCLIATGE</sequence>
<organism evidence="1">
    <name type="scientific">marine sediment metagenome</name>
    <dbReference type="NCBI Taxonomy" id="412755"/>
    <lineage>
        <taxon>unclassified sequences</taxon>
        <taxon>metagenomes</taxon>
        <taxon>ecological metagenomes</taxon>
    </lineage>
</organism>
<name>X1Q1J1_9ZZZZ</name>